<name>A0A481Z2F3_9VIRU</name>
<dbReference type="InterPro" id="IPR036410">
    <property type="entry name" value="HSP_DnaJ_Cys-rich_dom_sf"/>
</dbReference>
<organism evidence="1">
    <name type="scientific">Mimivirus LCMiAC02</name>
    <dbReference type="NCBI Taxonomy" id="2506609"/>
    <lineage>
        <taxon>Viruses</taxon>
        <taxon>Varidnaviria</taxon>
        <taxon>Bamfordvirae</taxon>
        <taxon>Nucleocytoviricota</taxon>
        <taxon>Megaviricetes</taxon>
        <taxon>Imitervirales</taxon>
        <taxon>Mimiviridae</taxon>
        <taxon>Klosneuvirinae</taxon>
    </lineage>
</organism>
<dbReference type="EMBL" id="MK500424">
    <property type="protein sequence ID" value="QBK89469.1"/>
    <property type="molecule type" value="Genomic_DNA"/>
</dbReference>
<reference evidence="1" key="1">
    <citation type="journal article" date="2019" name="MBio">
        <title>Virus Genomes from Deep Sea Sediments Expand the Ocean Megavirome and Support Independent Origins of Viral Gigantism.</title>
        <authorList>
            <person name="Backstrom D."/>
            <person name="Yutin N."/>
            <person name="Jorgensen S.L."/>
            <person name="Dharamshi J."/>
            <person name="Homa F."/>
            <person name="Zaremba-Niedwiedzka K."/>
            <person name="Spang A."/>
            <person name="Wolf Y.I."/>
            <person name="Koonin E.V."/>
            <person name="Ettema T.J."/>
        </authorList>
    </citation>
    <scope>NUCLEOTIDE SEQUENCE</scope>
</reference>
<dbReference type="SUPFAM" id="SSF57938">
    <property type="entry name" value="DnaJ/Hsp40 cysteine-rich domain"/>
    <property type="match status" value="1"/>
</dbReference>
<evidence type="ECO:0008006" key="2">
    <source>
        <dbReference type="Google" id="ProtNLM"/>
    </source>
</evidence>
<dbReference type="Gene3D" id="6.20.20.10">
    <property type="match status" value="1"/>
</dbReference>
<evidence type="ECO:0000313" key="1">
    <source>
        <dbReference type="EMBL" id="QBK89469.1"/>
    </source>
</evidence>
<gene>
    <name evidence="1" type="ORF">LCMiAC02_05640</name>
</gene>
<proteinExistence type="predicted"/>
<sequence>MPKIPCSTCGGRGSYDTIGERACSGCAGSGRDLHSDLYLTPCSKCRGSGRESYCERRTCSSCGGRGYTNY</sequence>
<accession>A0A481Z2F3</accession>
<protein>
    <recommendedName>
        <fullName evidence="2">Molecular chaperone DnaJ</fullName>
    </recommendedName>
</protein>